<name>A0A1B6CX48_9HEMI</name>
<feature type="region of interest" description="Disordered" evidence="1">
    <location>
        <begin position="1"/>
        <end position="73"/>
    </location>
</feature>
<protein>
    <submittedName>
        <fullName evidence="2">Uncharacterized protein</fullName>
    </submittedName>
</protein>
<sequence length="151" mass="16696">FSLNNDSDTTEDNIGLIQSIDQNIRLPPPKSSSKSNSKAEQRDLIRLDSTPSVDDFDPLLSAETNDRPQLSRGLSLTNPLYPFFTPTFTSQPQDTSTHRDQALLKEYGLDFNSLTVSPLPRASEDFASLRVSSSPAPAPTPPNQLNWTTFD</sequence>
<evidence type="ECO:0000256" key="1">
    <source>
        <dbReference type="SAM" id="MobiDB-lite"/>
    </source>
</evidence>
<organism evidence="2">
    <name type="scientific">Clastoptera arizonana</name>
    <name type="common">Arizona spittle bug</name>
    <dbReference type="NCBI Taxonomy" id="38151"/>
    <lineage>
        <taxon>Eukaryota</taxon>
        <taxon>Metazoa</taxon>
        <taxon>Ecdysozoa</taxon>
        <taxon>Arthropoda</taxon>
        <taxon>Hexapoda</taxon>
        <taxon>Insecta</taxon>
        <taxon>Pterygota</taxon>
        <taxon>Neoptera</taxon>
        <taxon>Paraneoptera</taxon>
        <taxon>Hemiptera</taxon>
        <taxon>Auchenorrhyncha</taxon>
        <taxon>Cercopoidea</taxon>
        <taxon>Clastopteridae</taxon>
        <taxon>Clastoptera</taxon>
    </lineage>
</organism>
<feature type="non-terminal residue" evidence="2">
    <location>
        <position position="1"/>
    </location>
</feature>
<proteinExistence type="predicted"/>
<feature type="compositionally biased region" description="Basic and acidic residues" evidence="1">
    <location>
        <begin position="37"/>
        <end position="46"/>
    </location>
</feature>
<dbReference type="AlphaFoldDB" id="A0A1B6CX48"/>
<dbReference type="EMBL" id="GEDC01019236">
    <property type="protein sequence ID" value="JAS18062.1"/>
    <property type="molecule type" value="Transcribed_RNA"/>
</dbReference>
<evidence type="ECO:0000313" key="2">
    <source>
        <dbReference type="EMBL" id="JAS18062.1"/>
    </source>
</evidence>
<reference evidence="2" key="1">
    <citation type="submission" date="2015-12" db="EMBL/GenBank/DDBJ databases">
        <title>De novo transcriptome assembly of four potential Pierce s Disease insect vectors from Arizona vineyards.</title>
        <authorList>
            <person name="Tassone E.E."/>
        </authorList>
    </citation>
    <scope>NUCLEOTIDE SEQUENCE</scope>
</reference>
<gene>
    <name evidence="2" type="ORF">g.21767</name>
</gene>
<feature type="region of interest" description="Disordered" evidence="1">
    <location>
        <begin position="131"/>
        <end position="151"/>
    </location>
</feature>
<accession>A0A1B6CX48</accession>